<dbReference type="FunFam" id="3.40.140.10:FF:000025">
    <property type="entry name" value="Riboflavin biosynthesis protein RibD"/>
    <property type="match status" value="1"/>
</dbReference>
<feature type="domain" description="CMP/dCMP-type deaminase" evidence="19">
    <location>
        <begin position="1"/>
        <end position="122"/>
    </location>
</feature>
<feature type="binding site" evidence="17">
    <location>
        <position position="153"/>
    </location>
    <ligand>
        <name>NADP(+)</name>
        <dbReference type="ChEBI" id="CHEBI:58349"/>
    </ligand>
</feature>
<feature type="binding site" evidence="17">
    <location>
        <position position="195"/>
    </location>
    <ligand>
        <name>NADP(+)</name>
        <dbReference type="ChEBI" id="CHEBI:58349"/>
    </ligand>
</feature>
<evidence type="ECO:0000256" key="3">
    <source>
        <dbReference type="ARBA" id="ARBA00004910"/>
    </source>
</evidence>
<dbReference type="EC" id="1.1.1.193" evidence="15"/>
<comment type="pathway">
    <text evidence="3 15">Cofactor biosynthesis; riboflavin biosynthesis; 5-amino-6-(D-ribitylamino)uracil from GTP: step 3/4.</text>
</comment>
<evidence type="ECO:0000256" key="2">
    <source>
        <dbReference type="ARBA" id="ARBA00004882"/>
    </source>
</evidence>
<keyword evidence="10 15" id="KW-0521">NADP</keyword>
<evidence type="ECO:0000256" key="1">
    <source>
        <dbReference type="ARBA" id="ARBA00002151"/>
    </source>
</evidence>
<keyword evidence="12" id="KW-0511">Multifunctional enzyme</keyword>
<feature type="binding site" evidence="17">
    <location>
        <position position="203"/>
    </location>
    <ligand>
        <name>substrate</name>
    </ligand>
</feature>
<dbReference type="InterPro" id="IPR024072">
    <property type="entry name" value="DHFR-like_dom_sf"/>
</dbReference>
<dbReference type="AlphaFoldDB" id="A0A5C7FH67"/>
<feature type="binding site" evidence="18">
    <location>
        <position position="74"/>
    </location>
    <ligand>
        <name>Zn(2+)</name>
        <dbReference type="ChEBI" id="CHEBI:29105"/>
        <note>catalytic</note>
    </ligand>
</feature>
<evidence type="ECO:0000256" key="14">
    <source>
        <dbReference type="ARBA" id="ARBA00049886"/>
    </source>
</evidence>
<evidence type="ECO:0000256" key="5">
    <source>
        <dbReference type="ARBA" id="ARBA00007417"/>
    </source>
</evidence>
<comment type="similarity">
    <text evidence="5 15">In the C-terminal section; belongs to the HTP reductase family.</text>
</comment>
<dbReference type="Proteomes" id="UP000321816">
    <property type="component" value="Chromosome"/>
</dbReference>
<evidence type="ECO:0000256" key="8">
    <source>
        <dbReference type="ARBA" id="ARBA00022801"/>
    </source>
</evidence>
<dbReference type="InterPro" id="IPR002734">
    <property type="entry name" value="RibDG_C"/>
</dbReference>
<evidence type="ECO:0000256" key="16">
    <source>
        <dbReference type="PIRSR" id="PIRSR006769-1"/>
    </source>
</evidence>
<dbReference type="Pfam" id="PF00383">
    <property type="entry name" value="dCMP_cyt_deam_1"/>
    <property type="match status" value="1"/>
</dbReference>
<dbReference type="InterPro" id="IPR016193">
    <property type="entry name" value="Cytidine_deaminase-like"/>
</dbReference>
<dbReference type="NCBIfam" id="TIGR00227">
    <property type="entry name" value="ribD_Cterm"/>
    <property type="match status" value="1"/>
</dbReference>
<keyword evidence="11 15" id="KW-0560">Oxidoreductase</keyword>
<dbReference type="InterPro" id="IPR016192">
    <property type="entry name" value="APOBEC/CMP_deaminase_Zn-bd"/>
</dbReference>
<dbReference type="GO" id="GO:0008835">
    <property type="term" value="F:diaminohydroxyphosphoribosylaminopyrimidine deaminase activity"/>
    <property type="evidence" value="ECO:0007669"/>
    <property type="project" value="UniProtKB-EC"/>
</dbReference>
<feature type="binding site" evidence="17">
    <location>
        <position position="167"/>
    </location>
    <ligand>
        <name>substrate</name>
    </ligand>
</feature>
<keyword evidence="7 15" id="KW-0479">Metal-binding</keyword>
<comment type="similarity">
    <text evidence="4 15">In the N-terminal section; belongs to the cytidine and deoxycytidylate deaminase family.</text>
</comment>
<evidence type="ECO:0000256" key="9">
    <source>
        <dbReference type="ARBA" id="ARBA00022833"/>
    </source>
</evidence>
<feature type="binding site" evidence="17">
    <location>
        <position position="206"/>
    </location>
    <ligand>
        <name>substrate</name>
    </ligand>
</feature>
<dbReference type="PANTHER" id="PTHR38011">
    <property type="entry name" value="DIHYDROFOLATE REDUCTASE FAMILY PROTEIN (AFU_ORTHOLOGUE AFUA_8G06820)"/>
    <property type="match status" value="1"/>
</dbReference>
<feature type="binding site" evidence="17">
    <location>
        <position position="221"/>
    </location>
    <ligand>
        <name>NADP(+)</name>
        <dbReference type="ChEBI" id="CHEBI:58349"/>
    </ligand>
</feature>
<feature type="binding site" evidence="18">
    <location>
        <position position="49"/>
    </location>
    <ligand>
        <name>Zn(2+)</name>
        <dbReference type="ChEBI" id="CHEBI:29105"/>
        <note>catalytic</note>
    </ligand>
</feature>
<comment type="function">
    <text evidence="1 15">Converts 2,5-diamino-6-(ribosylamino)-4(3h)-pyrimidinone 5'-phosphate into 5-amino-6-(ribosylamino)-2,4(1h,3h)-pyrimidinedione 5'-phosphate.</text>
</comment>
<comment type="cofactor">
    <cofactor evidence="15 18">
        <name>Zn(2+)</name>
        <dbReference type="ChEBI" id="CHEBI:29105"/>
    </cofactor>
    <text evidence="15 18">Binds 1 zinc ion.</text>
</comment>
<dbReference type="CDD" id="cd01284">
    <property type="entry name" value="Riboflavin_deaminase-reductase"/>
    <property type="match status" value="1"/>
</dbReference>
<dbReference type="EMBL" id="CP144914">
    <property type="protein sequence ID" value="WWD81420.1"/>
    <property type="molecule type" value="Genomic_DNA"/>
</dbReference>
<evidence type="ECO:0000256" key="13">
    <source>
        <dbReference type="ARBA" id="ARBA00049861"/>
    </source>
</evidence>
<keyword evidence="21" id="KW-1185">Reference proteome</keyword>
<keyword evidence="9 15" id="KW-0862">Zinc</keyword>
<reference evidence="20 21" key="1">
    <citation type="submission" date="2024-01" db="EMBL/GenBank/DDBJ databases">
        <title>Complete Genome Sequence of Alkalicoccus halolimnae BZ-SZ-XJ29T, a Moderately Halophilic Bacterium Isolated from a Salt Lake.</title>
        <authorList>
            <person name="Zhao B."/>
        </authorList>
    </citation>
    <scope>NUCLEOTIDE SEQUENCE [LARGE SCALE GENOMIC DNA]</scope>
    <source>
        <strain evidence="20 21">BZ-SZ-XJ29</strain>
    </source>
</reference>
<dbReference type="PIRSF" id="PIRSF006769">
    <property type="entry name" value="RibD"/>
    <property type="match status" value="1"/>
</dbReference>
<feature type="binding site" evidence="17">
    <location>
        <position position="289"/>
    </location>
    <ligand>
        <name>substrate</name>
    </ligand>
</feature>
<dbReference type="Gene3D" id="3.40.140.10">
    <property type="entry name" value="Cytidine Deaminase, domain 2"/>
    <property type="match status" value="1"/>
</dbReference>
<feature type="binding site" evidence="17">
    <location>
        <begin position="291"/>
        <end position="297"/>
    </location>
    <ligand>
        <name>NADP(+)</name>
        <dbReference type="ChEBI" id="CHEBI:58349"/>
    </ligand>
</feature>
<dbReference type="Pfam" id="PF01872">
    <property type="entry name" value="RibD_C"/>
    <property type="match status" value="1"/>
</dbReference>
<evidence type="ECO:0000256" key="12">
    <source>
        <dbReference type="ARBA" id="ARBA00023268"/>
    </source>
</evidence>
<evidence type="ECO:0000313" key="20">
    <source>
        <dbReference type="EMBL" id="WWD81420.1"/>
    </source>
</evidence>
<dbReference type="GO" id="GO:0008703">
    <property type="term" value="F:5-amino-6-(5-phosphoribosylamino)uracil reductase activity"/>
    <property type="evidence" value="ECO:0007669"/>
    <property type="project" value="UniProtKB-EC"/>
</dbReference>
<protein>
    <recommendedName>
        <fullName evidence="15">Riboflavin biosynthesis protein RibD</fullName>
    </recommendedName>
    <domain>
        <recommendedName>
            <fullName evidence="15">Diaminohydroxyphosphoribosylaminopyrimidine deaminase</fullName>
            <shortName evidence="15">DRAP deaminase</shortName>
            <ecNumber evidence="15">3.5.4.26</ecNumber>
        </recommendedName>
        <alternativeName>
            <fullName evidence="15">Riboflavin-specific deaminase</fullName>
        </alternativeName>
    </domain>
    <domain>
        <recommendedName>
            <fullName evidence="15">5-amino-6-(5-phosphoribosylamino)uracil reductase</fullName>
            <ecNumber evidence="15">1.1.1.193</ecNumber>
        </recommendedName>
        <alternativeName>
            <fullName evidence="15">HTP reductase</fullName>
        </alternativeName>
    </domain>
</protein>
<dbReference type="SUPFAM" id="SSF53927">
    <property type="entry name" value="Cytidine deaminase-like"/>
    <property type="match status" value="1"/>
</dbReference>
<dbReference type="SUPFAM" id="SSF53597">
    <property type="entry name" value="Dihydrofolate reductase-like"/>
    <property type="match status" value="1"/>
</dbReference>
<dbReference type="NCBIfam" id="TIGR00326">
    <property type="entry name" value="eubact_ribD"/>
    <property type="match status" value="1"/>
</dbReference>
<dbReference type="PANTHER" id="PTHR38011:SF7">
    <property type="entry name" value="2,5-DIAMINO-6-RIBOSYLAMINO-4(3H)-PYRIMIDINONE 5'-PHOSPHATE REDUCTASE"/>
    <property type="match status" value="1"/>
</dbReference>
<evidence type="ECO:0000256" key="6">
    <source>
        <dbReference type="ARBA" id="ARBA00022619"/>
    </source>
</evidence>
<sequence length="361" mass="38873">MNEKYMHLAVQMARAAAGQTSPNPLVGAVIVKEGEVVGLGAHLKAGEKHAERHALDMAGEKASGAEMYVTLEPCSHTGRTPPCADAIINAGIKKVYVASHDPNPQVAGQGIRKLEAAGINVQKGILKKEAEELNYFFFHFIQTKTPYVTLKMAASIDGKTATSQGESKWITGEESRQDGHQLRHEHDAILVGIETVLADNPSLTTRISGGGSNPLRIILDSKLRTPADARLVTDKQSTWIFATEQCSKEKVRLLRSLGVKVTVLSGFSIDIKEVLEKLGEAEITSLLVEGGGTVHDSFVTENLFQRVVLYTAPILIGGRQSPQSVAGNGIGKLSEAAVLQLHSSVNIGSDVRQIFLRKDEN</sequence>
<gene>
    <name evidence="20" type="primary">ribD</name>
    <name evidence="20" type="ORF">FTX54_007750</name>
</gene>
<feature type="binding site" evidence="17">
    <location>
        <position position="183"/>
    </location>
    <ligand>
        <name>substrate</name>
    </ligand>
</feature>
<evidence type="ECO:0000256" key="15">
    <source>
        <dbReference type="PIRNR" id="PIRNR006769"/>
    </source>
</evidence>
<evidence type="ECO:0000256" key="10">
    <source>
        <dbReference type="ARBA" id="ARBA00022857"/>
    </source>
</evidence>
<dbReference type="GO" id="GO:0009231">
    <property type="term" value="P:riboflavin biosynthetic process"/>
    <property type="evidence" value="ECO:0007669"/>
    <property type="project" value="UniProtKB-UniPathway"/>
</dbReference>
<dbReference type="EC" id="3.5.4.26" evidence="15"/>
<dbReference type="InterPro" id="IPR002125">
    <property type="entry name" value="CMP_dCMP_dom"/>
</dbReference>
<proteinExistence type="inferred from homology"/>
<evidence type="ECO:0000256" key="11">
    <source>
        <dbReference type="ARBA" id="ARBA00023002"/>
    </source>
</evidence>
<comment type="pathway">
    <text evidence="2 15">Cofactor biosynthesis; riboflavin biosynthesis; 5-amino-6-(D-ribitylamino)uracil from GTP: step 2/4.</text>
</comment>
<keyword evidence="8 15" id="KW-0378">Hydrolase</keyword>
<accession>A0A5C7FH67</accession>
<dbReference type="OrthoDB" id="9800865at2"/>
<name>A0A5C7FH67_9BACI</name>
<dbReference type="InterPro" id="IPR004794">
    <property type="entry name" value="Eubact_RibD"/>
</dbReference>
<dbReference type="PROSITE" id="PS51747">
    <property type="entry name" value="CYT_DCMP_DEAMINASES_2"/>
    <property type="match status" value="1"/>
</dbReference>
<dbReference type="KEGG" id="ahal:FTX54_007750"/>
<feature type="binding site" evidence="17">
    <location>
        <position position="199"/>
    </location>
    <ligand>
        <name>NADP(+)</name>
        <dbReference type="ChEBI" id="CHEBI:58349"/>
    </ligand>
</feature>
<keyword evidence="6 15" id="KW-0686">Riboflavin biosynthesis</keyword>
<dbReference type="GO" id="GO:0050661">
    <property type="term" value="F:NADP binding"/>
    <property type="evidence" value="ECO:0007669"/>
    <property type="project" value="InterPro"/>
</dbReference>
<organism evidence="20 21">
    <name type="scientific">Alkalicoccus halolimnae</name>
    <dbReference type="NCBI Taxonomy" id="1667239"/>
    <lineage>
        <taxon>Bacteria</taxon>
        <taxon>Bacillati</taxon>
        <taxon>Bacillota</taxon>
        <taxon>Bacilli</taxon>
        <taxon>Bacillales</taxon>
        <taxon>Bacillaceae</taxon>
        <taxon>Alkalicoccus</taxon>
    </lineage>
</organism>
<dbReference type="InterPro" id="IPR050765">
    <property type="entry name" value="Riboflavin_Biosynth_HTPR"/>
</dbReference>
<feature type="active site" description="Proton donor" evidence="16">
    <location>
        <position position="51"/>
    </location>
</feature>
<comment type="catalytic activity">
    <reaction evidence="14 15">
        <text>2,5-diamino-6-hydroxy-4-(5-phosphoribosylamino)-pyrimidine + H2O + H(+) = 5-amino-6-(5-phospho-D-ribosylamino)uracil + NH4(+)</text>
        <dbReference type="Rhea" id="RHEA:21868"/>
        <dbReference type="ChEBI" id="CHEBI:15377"/>
        <dbReference type="ChEBI" id="CHEBI:15378"/>
        <dbReference type="ChEBI" id="CHEBI:28938"/>
        <dbReference type="ChEBI" id="CHEBI:58453"/>
        <dbReference type="ChEBI" id="CHEBI:58614"/>
        <dbReference type="EC" id="3.5.4.26"/>
    </reaction>
</comment>
<dbReference type="GO" id="GO:0008270">
    <property type="term" value="F:zinc ion binding"/>
    <property type="evidence" value="ECO:0007669"/>
    <property type="project" value="InterPro"/>
</dbReference>
<dbReference type="InterPro" id="IPR011549">
    <property type="entry name" value="RibD_C"/>
</dbReference>
<feature type="binding site" evidence="17">
    <location>
        <position position="169"/>
    </location>
    <ligand>
        <name>NADP(+)</name>
        <dbReference type="ChEBI" id="CHEBI:58349"/>
    </ligand>
</feature>
<evidence type="ECO:0000256" key="17">
    <source>
        <dbReference type="PIRSR" id="PIRSR006769-2"/>
    </source>
</evidence>
<comment type="catalytic activity">
    <reaction evidence="13 15">
        <text>5-amino-6-(5-phospho-D-ribitylamino)uracil + NADP(+) = 5-amino-6-(5-phospho-D-ribosylamino)uracil + NADPH + H(+)</text>
        <dbReference type="Rhea" id="RHEA:17845"/>
        <dbReference type="ChEBI" id="CHEBI:15378"/>
        <dbReference type="ChEBI" id="CHEBI:57783"/>
        <dbReference type="ChEBI" id="CHEBI:58349"/>
        <dbReference type="ChEBI" id="CHEBI:58421"/>
        <dbReference type="ChEBI" id="CHEBI:58453"/>
        <dbReference type="EC" id="1.1.1.193"/>
    </reaction>
</comment>
<evidence type="ECO:0000259" key="19">
    <source>
        <dbReference type="PROSITE" id="PS51747"/>
    </source>
</evidence>
<feature type="binding site" evidence="18">
    <location>
        <position position="83"/>
    </location>
    <ligand>
        <name>Zn(2+)</name>
        <dbReference type="ChEBI" id="CHEBI:29105"/>
        <note>catalytic</note>
    </ligand>
</feature>
<evidence type="ECO:0000256" key="4">
    <source>
        <dbReference type="ARBA" id="ARBA00005259"/>
    </source>
</evidence>
<evidence type="ECO:0000256" key="18">
    <source>
        <dbReference type="PIRSR" id="PIRSR006769-3"/>
    </source>
</evidence>
<dbReference type="PROSITE" id="PS00903">
    <property type="entry name" value="CYT_DCMP_DEAMINASES_1"/>
    <property type="match status" value="1"/>
</dbReference>
<evidence type="ECO:0000313" key="21">
    <source>
        <dbReference type="Proteomes" id="UP000321816"/>
    </source>
</evidence>
<dbReference type="Gene3D" id="3.40.430.10">
    <property type="entry name" value="Dihydrofolate Reductase, subunit A"/>
    <property type="match status" value="1"/>
</dbReference>
<dbReference type="RefSeq" id="WP_147804837.1">
    <property type="nucleotide sequence ID" value="NZ_CP144914.1"/>
</dbReference>
<evidence type="ECO:0000256" key="7">
    <source>
        <dbReference type="ARBA" id="ARBA00022723"/>
    </source>
</evidence>